<evidence type="ECO:0000256" key="6">
    <source>
        <dbReference type="SAM" id="Phobius"/>
    </source>
</evidence>
<keyword evidence="4 6" id="KW-0472">Membrane</keyword>
<proteinExistence type="predicted"/>
<dbReference type="GO" id="GO:0005886">
    <property type="term" value="C:plasma membrane"/>
    <property type="evidence" value="ECO:0007669"/>
    <property type="project" value="InterPro"/>
</dbReference>
<dbReference type="EMBL" id="LKCN02000014">
    <property type="protein sequence ID" value="RCI09629.1"/>
    <property type="molecule type" value="Genomic_DNA"/>
</dbReference>
<dbReference type="GO" id="GO:0032153">
    <property type="term" value="C:cell division site"/>
    <property type="evidence" value="ECO:0007669"/>
    <property type="project" value="TreeGrafter"/>
</dbReference>
<feature type="signal peptide" evidence="7">
    <location>
        <begin position="1"/>
        <end position="25"/>
    </location>
</feature>
<comment type="caution">
    <text evidence="8">The sequence shown here is derived from an EMBL/GenBank/DDBJ whole genome shotgun (WGS) entry which is preliminary data.</text>
</comment>
<evidence type="ECO:0000256" key="2">
    <source>
        <dbReference type="ARBA" id="ARBA00022692"/>
    </source>
</evidence>
<keyword evidence="3 6" id="KW-1133">Transmembrane helix</keyword>
<feature type="transmembrane region" description="Helical" evidence="6">
    <location>
        <begin position="118"/>
        <end position="144"/>
    </location>
</feature>
<feature type="compositionally biased region" description="Gly residues" evidence="5">
    <location>
        <begin position="322"/>
        <end position="338"/>
    </location>
</feature>
<dbReference type="AlphaFoldDB" id="A0A367L5D1"/>
<keyword evidence="9" id="KW-1185">Reference proteome</keyword>
<protein>
    <recommendedName>
        <fullName evidence="10">PH-response regulator protein palI/RIM9</fullName>
    </recommendedName>
</protein>
<dbReference type="PANTHER" id="PTHR28013:SF3">
    <property type="entry name" value="PROTEIN DCV1-RELATED"/>
    <property type="match status" value="1"/>
</dbReference>
<dbReference type="Proteomes" id="UP000253664">
    <property type="component" value="Unassembled WGS sequence"/>
</dbReference>
<evidence type="ECO:0008006" key="10">
    <source>
        <dbReference type="Google" id="ProtNLM"/>
    </source>
</evidence>
<feature type="transmembrane region" description="Helical" evidence="6">
    <location>
        <begin position="82"/>
        <end position="106"/>
    </location>
</feature>
<gene>
    <name evidence="8" type="ORF">L249_3885</name>
</gene>
<evidence type="ECO:0000256" key="7">
    <source>
        <dbReference type="SAM" id="SignalP"/>
    </source>
</evidence>
<keyword evidence="2 6" id="KW-0812">Transmembrane</keyword>
<evidence type="ECO:0000313" key="9">
    <source>
        <dbReference type="Proteomes" id="UP000253664"/>
    </source>
</evidence>
<evidence type="ECO:0000256" key="3">
    <source>
        <dbReference type="ARBA" id="ARBA00022989"/>
    </source>
</evidence>
<keyword evidence="7" id="KW-0732">Signal</keyword>
<dbReference type="Pfam" id="PF06687">
    <property type="entry name" value="SUR7"/>
    <property type="match status" value="1"/>
</dbReference>
<accession>A0A367L5D1</accession>
<feature type="compositionally biased region" description="Gly residues" evidence="5">
    <location>
        <begin position="287"/>
        <end position="300"/>
    </location>
</feature>
<feature type="transmembrane region" description="Helical" evidence="6">
    <location>
        <begin position="150"/>
        <end position="172"/>
    </location>
</feature>
<feature type="region of interest" description="Disordered" evidence="5">
    <location>
        <begin position="235"/>
        <end position="425"/>
    </location>
</feature>
<reference evidence="8 9" key="1">
    <citation type="journal article" date="2015" name="BMC Genomics">
        <title>Insights from the genome of Ophiocordyceps polyrhachis-furcata to pathogenicity and host specificity in insect fungi.</title>
        <authorList>
            <person name="Wichadakul D."/>
            <person name="Kobmoo N."/>
            <person name="Ingsriswang S."/>
            <person name="Tangphatsornruang S."/>
            <person name="Chantasingh D."/>
            <person name="Luangsa-ard J.J."/>
            <person name="Eurwilaichitr L."/>
        </authorList>
    </citation>
    <scope>NUCLEOTIDE SEQUENCE [LARGE SCALE GENOMIC DNA]</scope>
    <source>
        <strain evidence="8 9">BCC 54312</strain>
    </source>
</reference>
<evidence type="ECO:0000256" key="1">
    <source>
        <dbReference type="ARBA" id="ARBA00004141"/>
    </source>
</evidence>
<dbReference type="PANTHER" id="PTHR28013">
    <property type="entry name" value="PROTEIN DCV1-RELATED"/>
    <property type="match status" value="1"/>
</dbReference>
<evidence type="ECO:0000313" key="8">
    <source>
        <dbReference type="EMBL" id="RCI09629.1"/>
    </source>
</evidence>
<organism evidence="8 9">
    <name type="scientific">Ophiocordyceps polyrhachis-furcata BCC 54312</name>
    <dbReference type="NCBI Taxonomy" id="1330021"/>
    <lineage>
        <taxon>Eukaryota</taxon>
        <taxon>Fungi</taxon>
        <taxon>Dikarya</taxon>
        <taxon>Ascomycota</taxon>
        <taxon>Pezizomycotina</taxon>
        <taxon>Sordariomycetes</taxon>
        <taxon>Hypocreomycetidae</taxon>
        <taxon>Hypocreales</taxon>
        <taxon>Ophiocordycipitaceae</taxon>
        <taxon>Ophiocordyceps</taxon>
    </lineage>
</organism>
<dbReference type="STRING" id="1330021.A0A367L5D1"/>
<evidence type="ECO:0000256" key="4">
    <source>
        <dbReference type="ARBA" id="ARBA00023136"/>
    </source>
</evidence>
<dbReference type="OrthoDB" id="2354757at2759"/>
<dbReference type="InterPro" id="IPR051380">
    <property type="entry name" value="pH-response_reg_palI/RIM9"/>
</dbReference>
<feature type="compositionally biased region" description="Basic and acidic residues" evidence="5">
    <location>
        <begin position="414"/>
        <end position="425"/>
    </location>
</feature>
<sequence>MIRPATALSALLSVAFALLLISTLSVPLIKQIPLASFNGVNFGVFGFCKGDDCSPLSLGLDTEALLDNDNQAIKLPPKTRDIISFALILHPIAAALALTITIMSIVSHIRSRSHSVRYLLILSILVFITFLLSLVAFLVDILLFLPHLAFGSFLVVAATIVLAIGVIASCAMRRAVVSRLAHKRRVEENADMSGEDYKSQFVSQPSFTSSTEPTLPVLGSDSKPQFAAFEYNTKADMASDRATSPPPNMEPPMNDTYGDRPPFRGGLPPPTGAGRGGYNGVGSPMRGRGGFGSPGRGGFGSPPRGTGSPGRGGFGSPARGTGSPGRGGFGSPGRGGTGLPTRVSPRGPPRAAIGALGARDGGMMQGYGNATRQYDAGPTYGQQVPESPRSSGSGRSRYGGLRRADSPPLARGRLVSDESRYSEEE</sequence>
<dbReference type="InterPro" id="IPR009571">
    <property type="entry name" value="SUR7/Rim9-like_fungi"/>
</dbReference>
<comment type="subcellular location">
    <subcellularLocation>
        <location evidence="1">Membrane</location>
        <topology evidence="1">Multi-pass membrane protein</topology>
    </subcellularLocation>
</comment>
<name>A0A367L5D1_9HYPO</name>
<feature type="compositionally biased region" description="Low complexity" evidence="5">
    <location>
        <begin position="387"/>
        <end position="401"/>
    </location>
</feature>
<feature type="chain" id="PRO_5017025091" description="PH-response regulator protein palI/RIM9" evidence="7">
    <location>
        <begin position="26"/>
        <end position="425"/>
    </location>
</feature>
<evidence type="ECO:0000256" key="5">
    <source>
        <dbReference type="SAM" id="MobiDB-lite"/>
    </source>
</evidence>
<dbReference type="GO" id="GO:0035838">
    <property type="term" value="C:growing cell tip"/>
    <property type="evidence" value="ECO:0007669"/>
    <property type="project" value="TreeGrafter"/>
</dbReference>